<organism evidence="3 4">
    <name type="scientific">Nocardioides zeicaulis</name>
    <dbReference type="NCBI Taxonomy" id="1776857"/>
    <lineage>
        <taxon>Bacteria</taxon>
        <taxon>Bacillati</taxon>
        <taxon>Actinomycetota</taxon>
        <taxon>Actinomycetes</taxon>
        <taxon>Propionibacteriales</taxon>
        <taxon>Nocardioidaceae</taxon>
        <taxon>Nocardioides</taxon>
    </lineage>
</organism>
<feature type="transmembrane region" description="Helical" evidence="2">
    <location>
        <begin position="372"/>
        <end position="392"/>
    </location>
</feature>
<feature type="transmembrane region" description="Helical" evidence="2">
    <location>
        <begin position="136"/>
        <end position="157"/>
    </location>
</feature>
<keyword evidence="2" id="KW-0812">Transmembrane</keyword>
<evidence type="ECO:0000256" key="2">
    <source>
        <dbReference type="SAM" id="Phobius"/>
    </source>
</evidence>
<feature type="transmembrane region" description="Helical" evidence="2">
    <location>
        <begin position="104"/>
        <end position="124"/>
    </location>
</feature>
<protein>
    <recommendedName>
        <fullName evidence="5">O-antigen ligase domain-containing protein</fullName>
    </recommendedName>
</protein>
<keyword evidence="2" id="KW-0472">Membrane</keyword>
<feature type="transmembrane region" description="Helical" evidence="2">
    <location>
        <begin position="38"/>
        <end position="59"/>
    </location>
</feature>
<accession>A0ABV6DZ48</accession>
<feature type="transmembrane region" description="Helical" evidence="2">
    <location>
        <begin position="282"/>
        <end position="302"/>
    </location>
</feature>
<feature type="transmembrane region" description="Helical" evidence="2">
    <location>
        <begin position="211"/>
        <end position="227"/>
    </location>
</feature>
<evidence type="ECO:0008006" key="5">
    <source>
        <dbReference type="Google" id="ProtNLM"/>
    </source>
</evidence>
<evidence type="ECO:0000313" key="4">
    <source>
        <dbReference type="Proteomes" id="UP001589698"/>
    </source>
</evidence>
<feature type="transmembrane region" description="Helical" evidence="2">
    <location>
        <begin position="234"/>
        <end position="252"/>
    </location>
</feature>
<feature type="region of interest" description="Disordered" evidence="1">
    <location>
        <begin position="448"/>
        <end position="473"/>
    </location>
</feature>
<evidence type="ECO:0000256" key="1">
    <source>
        <dbReference type="SAM" id="MobiDB-lite"/>
    </source>
</evidence>
<proteinExistence type="predicted"/>
<evidence type="ECO:0000313" key="3">
    <source>
        <dbReference type="EMBL" id="MFC0222000.1"/>
    </source>
</evidence>
<dbReference type="EMBL" id="JBHLXH010000001">
    <property type="protein sequence ID" value="MFC0222000.1"/>
    <property type="molecule type" value="Genomic_DNA"/>
</dbReference>
<name>A0ABV6DZ48_9ACTN</name>
<gene>
    <name evidence="3" type="ORF">ACFFJG_05865</name>
</gene>
<dbReference type="Proteomes" id="UP001589698">
    <property type="component" value="Unassembled WGS sequence"/>
</dbReference>
<reference evidence="3 4" key="1">
    <citation type="submission" date="2024-09" db="EMBL/GenBank/DDBJ databases">
        <authorList>
            <person name="Sun Q."/>
            <person name="Mori K."/>
        </authorList>
    </citation>
    <scope>NUCLEOTIDE SEQUENCE [LARGE SCALE GENOMIC DNA]</scope>
    <source>
        <strain evidence="3 4">CCM 8654</strain>
    </source>
</reference>
<sequence>MSVAALVPAPRVAAHARERRLLGPGWPLAVLYLGFPLWWALGLAQLIFFVMAGAMAVILRRKGALVVPRGFALWLLFLVWMAIGVLVTHAQAPDTVPGGGLGRVAGFMVWAGWYVAVTIAMLYVVNTARELSTQRVVRLMAYMFVVTTCFGVVAMLAPTLEFKSPMELVLPHSLTSKNFVRTLVHPSLSSSSDFLGYVQPRPTAPFPYSNAWGNNIALYLPFFILAWTGRDAGWRRKAAPFVLLAAIFPITFSLNRGLWISLGFAAVYAAVRLAVNGRYRALQALVAGLLVGSIIFVSSPLYDTLVLRVETPHSNGRRAGTAETVVSVTAQGSPFVGYGTTRTMQGSFSSLAGGETAQCHQCAAPPLGTQGFMWRLVLTTGFVGTLLCLAFFAHQFLRRARGPAPVDVLGCTVLIVTVLCFFVYDSLGSAMFTSMIAVGLMARADLRRDDRDDTDDTETAEAHASARTPEVVA</sequence>
<feature type="transmembrane region" description="Helical" evidence="2">
    <location>
        <begin position="71"/>
        <end position="92"/>
    </location>
</feature>
<keyword evidence="2" id="KW-1133">Transmembrane helix</keyword>
<comment type="caution">
    <text evidence="3">The sequence shown here is derived from an EMBL/GenBank/DDBJ whole genome shotgun (WGS) entry which is preliminary data.</text>
</comment>
<keyword evidence="4" id="KW-1185">Reference proteome</keyword>
<feature type="transmembrane region" description="Helical" evidence="2">
    <location>
        <begin position="404"/>
        <end position="424"/>
    </location>
</feature>
<dbReference type="RefSeq" id="WP_378517663.1">
    <property type="nucleotide sequence ID" value="NZ_CBCSDI010000009.1"/>
</dbReference>